<feature type="signal peptide" evidence="2">
    <location>
        <begin position="1"/>
        <end position="22"/>
    </location>
</feature>
<proteinExistence type="predicted"/>
<feature type="region of interest" description="Disordered" evidence="1">
    <location>
        <begin position="235"/>
        <end position="262"/>
    </location>
</feature>
<evidence type="ECO:0000256" key="1">
    <source>
        <dbReference type="SAM" id="MobiDB-lite"/>
    </source>
</evidence>
<protein>
    <submittedName>
        <fullName evidence="3">HDC15724</fullName>
    </submittedName>
</protein>
<reference evidence="3" key="1">
    <citation type="journal article" date="2003" name="Genome Biol.">
        <title>An integrated gene annotation and transcriptional profiling approach towards the full gene content of the Drosophila genome.</title>
        <authorList>
            <person name="Hild M."/>
            <person name="Beckmann B."/>
            <person name="Haas S.A."/>
            <person name="Koch B."/>
            <person name="Solovyev V."/>
            <person name="Busold C."/>
            <person name="Fellenberg K."/>
            <person name="Boutros M."/>
            <person name="Vingron M."/>
            <person name="Sauer F."/>
            <person name="Hoheisel J.D."/>
            <person name="Paro R."/>
        </authorList>
    </citation>
    <scope>NUCLEOTIDE SEQUENCE</scope>
</reference>
<keyword evidence="2" id="KW-0732">Signal</keyword>
<feature type="region of interest" description="Disordered" evidence="1">
    <location>
        <begin position="181"/>
        <end position="204"/>
    </location>
</feature>
<sequence>MCLALLILHVALMFVLWPTKKSKHQRSGMRRRHRSRSPGTRTRLVSLLATPSLGLKTRESRIGTTGLGPPVTDSGFLALGSTAAFRVRCETVWFRPLFSPLGLANFLHTRSSWMLLPLAKEESNENGRNHHGGEPYTVTQDGRKIITLINEPRDPDPDINVIPASDLSALGSLDGRTMVKPSAGISDGNTSCAPNSPSDKVWSVRPSRGRPLSTVYVIHWAFAISRKRKNLLASASASRASPTIRKSDDRRRRPGSVSGFCT</sequence>
<feature type="chain" id="PRO_5004274522" evidence="2">
    <location>
        <begin position="23"/>
        <end position="262"/>
    </location>
</feature>
<gene>
    <name evidence="3" type="ORF">HDC15724</name>
</gene>
<dbReference type="AlphaFoldDB" id="Q6IJ80"/>
<organism evidence="3">
    <name type="scientific">Drosophila melanogaster</name>
    <name type="common">Fruit fly</name>
    <dbReference type="NCBI Taxonomy" id="7227"/>
    <lineage>
        <taxon>Eukaryota</taxon>
        <taxon>Metazoa</taxon>
        <taxon>Ecdysozoa</taxon>
        <taxon>Arthropoda</taxon>
        <taxon>Hexapoda</taxon>
        <taxon>Insecta</taxon>
        <taxon>Pterygota</taxon>
        <taxon>Neoptera</taxon>
        <taxon>Endopterygota</taxon>
        <taxon>Diptera</taxon>
        <taxon>Brachycera</taxon>
        <taxon>Muscomorpha</taxon>
        <taxon>Ephydroidea</taxon>
        <taxon>Drosophilidae</taxon>
        <taxon>Drosophila</taxon>
        <taxon>Sophophora</taxon>
    </lineage>
</organism>
<accession>Q6IJ80</accession>
<evidence type="ECO:0000256" key="2">
    <source>
        <dbReference type="SAM" id="SignalP"/>
    </source>
</evidence>
<name>Q6IJ80_DROME</name>
<dbReference type="EMBL" id="BK002836">
    <property type="protein sequence ID" value="DAA04341.1"/>
    <property type="molecule type" value="Genomic_DNA"/>
</dbReference>
<evidence type="ECO:0000313" key="3">
    <source>
        <dbReference type="EMBL" id="DAA04341.1"/>
    </source>
</evidence>
<feature type="compositionally biased region" description="Polar residues" evidence="1">
    <location>
        <begin position="187"/>
        <end position="198"/>
    </location>
</feature>